<dbReference type="AlphaFoldDB" id="A0A0V0SSE2"/>
<proteinExistence type="predicted"/>
<organism evidence="1 2">
    <name type="scientific">Trichinella murrelli</name>
    <dbReference type="NCBI Taxonomy" id="144512"/>
    <lineage>
        <taxon>Eukaryota</taxon>
        <taxon>Metazoa</taxon>
        <taxon>Ecdysozoa</taxon>
        <taxon>Nematoda</taxon>
        <taxon>Enoplea</taxon>
        <taxon>Dorylaimia</taxon>
        <taxon>Trichinellida</taxon>
        <taxon>Trichinellidae</taxon>
        <taxon>Trichinella</taxon>
    </lineage>
</organism>
<sequence length="62" mass="6789">LGIGWYIQGCTTVVSKTVYHPCLFGGQAGASSLLFMYGQRSYVNLNPQTIICDFEISLIPLC</sequence>
<reference evidence="1 2" key="1">
    <citation type="submission" date="2015-01" db="EMBL/GenBank/DDBJ databases">
        <title>Evolution of Trichinella species and genotypes.</title>
        <authorList>
            <person name="Korhonen P.K."/>
            <person name="Edoardo P."/>
            <person name="Giuseppe L.R."/>
            <person name="Gasser R.B."/>
        </authorList>
    </citation>
    <scope>NUCLEOTIDE SEQUENCE [LARGE SCALE GENOMIC DNA]</scope>
    <source>
        <strain evidence="1">ISS417</strain>
    </source>
</reference>
<evidence type="ECO:0000313" key="2">
    <source>
        <dbReference type="Proteomes" id="UP000055048"/>
    </source>
</evidence>
<dbReference type="Proteomes" id="UP000055048">
    <property type="component" value="Unassembled WGS sequence"/>
</dbReference>
<keyword evidence="2" id="KW-1185">Reference proteome</keyword>
<dbReference type="EMBL" id="JYDJ01003105">
    <property type="protein sequence ID" value="KRX29642.1"/>
    <property type="molecule type" value="Genomic_DNA"/>
</dbReference>
<gene>
    <name evidence="1" type="ORF">T05_11566</name>
</gene>
<protein>
    <submittedName>
        <fullName evidence="1">Uncharacterized protein</fullName>
    </submittedName>
</protein>
<feature type="non-terminal residue" evidence="1">
    <location>
        <position position="1"/>
    </location>
</feature>
<evidence type="ECO:0000313" key="1">
    <source>
        <dbReference type="EMBL" id="KRX29642.1"/>
    </source>
</evidence>
<comment type="caution">
    <text evidence="1">The sequence shown here is derived from an EMBL/GenBank/DDBJ whole genome shotgun (WGS) entry which is preliminary data.</text>
</comment>
<accession>A0A0V0SSE2</accession>
<name>A0A0V0SSE2_9BILA</name>